<dbReference type="EMBL" id="LFYR01000889">
    <property type="protein sequence ID" value="KMZ67716.1"/>
    <property type="molecule type" value="Genomic_DNA"/>
</dbReference>
<evidence type="ECO:0000313" key="1">
    <source>
        <dbReference type="EMBL" id="KMZ67716.1"/>
    </source>
</evidence>
<keyword evidence="2" id="KW-1185">Reference proteome</keyword>
<dbReference type="OMA" id="NCAVSTD"/>
<evidence type="ECO:0000313" key="2">
    <source>
        <dbReference type="Proteomes" id="UP000036987"/>
    </source>
</evidence>
<dbReference type="PANTHER" id="PTHR33735">
    <property type="entry name" value="EXPRESSED PROTEIN"/>
    <property type="match status" value="1"/>
</dbReference>
<reference evidence="2" key="1">
    <citation type="journal article" date="2016" name="Nature">
        <title>The genome of the seagrass Zostera marina reveals angiosperm adaptation to the sea.</title>
        <authorList>
            <person name="Olsen J.L."/>
            <person name="Rouze P."/>
            <person name="Verhelst B."/>
            <person name="Lin Y.-C."/>
            <person name="Bayer T."/>
            <person name="Collen J."/>
            <person name="Dattolo E."/>
            <person name="De Paoli E."/>
            <person name="Dittami S."/>
            <person name="Maumus F."/>
            <person name="Michel G."/>
            <person name="Kersting A."/>
            <person name="Lauritano C."/>
            <person name="Lohaus R."/>
            <person name="Toepel M."/>
            <person name="Tonon T."/>
            <person name="Vanneste K."/>
            <person name="Amirebrahimi M."/>
            <person name="Brakel J."/>
            <person name="Bostroem C."/>
            <person name="Chovatia M."/>
            <person name="Grimwood J."/>
            <person name="Jenkins J.W."/>
            <person name="Jueterbock A."/>
            <person name="Mraz A."/>
            <person name="Stam W.T."/>
            <person name="Tice H."/>
            <person name="Bornberg-Bauer E."/>
            <person name="Green P.J."/>
            <person name="Pearson G.A."/>
            <person name="Procaccini G."/>
            <person name="Duarte C.M."/>
            <person name="Schmutz J."/>
            <person name="Reusch T.B.H."/>
            <person name="Van de Peer Y."/>
        </authorList>
    </citation>
    <scope>NUCLEOTIDE SEQUENCE [LARGE SCALE GENOMIC DNA]</scope>
    <source>
        <strain evidence="2">cv. Finnish</strain>
    </source>
</reference>
<comment type="caution">
    <text evidence="1">The sequence shown here is derived from an EMBL/GenBank/DDBJ whole genome shotgun (WGS) entry which is preliminary data.</text>
</comment>
<protein>
    <submittedName>
        <fullName evidence="1">Uncharacterized protein</fullName>
    </submittedName>
</protein>
<dbReference type="PANTHER" id="PTHR33735:SF10">
    <property type="entry name" value="EXPRESSED PROTEIN"/>
    <property type="match status" value="1"/>
</dbReference>
<dbReference type="OrthoDB" id="783687at2759"/>
<dbReference type="Proteomes" id="UP000036987">
    <property type="component" value="Unassembled WGS sequence"/>
</dbReference>
<gene>
    <name evidence="1" type="ORF">ZOSMA_25G01050</name>
</gene>
<dbReference type="AlphaFoldDB" id="A0A0K9PFK0"/>
<accession>A0A0K9PFK0</accession>
<organism evidence="1 2">
    <name type="scientific">Zostera marina</name>
    <name type="common">Eelgrass</name>
    <dbReference type="NCBI Taxonomy" id="29655"/>
    <lineage>
        <taxon>Eukaryota</taxon>
        <taxon>Viridiplantae</taxon>
        <taxon>Streptophyta</taxon>
        <taxon>Embryophyta</taxon>
        <taxon>Tracheophyta</taxon>
        <taxon>Spermatophyta</taxon>
        <taxon>Magnoliopsida</taxon>
        <taxon>Liliopsida</taxon>
        <taxon>Zosteraceae</taxon>
        <taxon>Zostera</taxon>
    </lineage>
</organism>
<proteinExistence type="predicted"/>
<name>A0A0K9PFK0_ZOSMR</name>
<sequence length="156" mass="17775">MASFNCAVSTDPVTAINSTDSTKEKSTDDVGFHLPNIPLWTKWALVSIISYVIPLYNTALRVEGEIEDVVEVFAEDVEKVAVLVDKVATKIADVLPEDSIIENDFVMVEYISEEFIKESEKVEQFINKVDDIKEKIENKVEPYIEKWEEDKENKSK</sequence>